<evidence type="ECO:0000313" key="7">
    <source>
        <dbReference type="EMBL" id="HJA93201.1"/>
    </source>
</evidence>
<reference evidence="7" key="1">
    <citation type="journal article" date="2021" name="PeerJ">
        <title>Extensive microbial diversity within the chicken gut microbiome revealed by metagenomics and culture.</title>
        <authorList>
            <person name="Gilroy R."/>
            <person name="Ravi A."/>
            <person name="Getino M."/>
            <person name="Pursley I."/>
            <person name="Horton D.L."/>
            <person name="Alikhan N.F."/>
            <person name="Baker D."/>
            <person name="Gharbi K."/>
            <person name="Hall N."/>
            <person name="Watson M."/>
            <person name="Adriaenssens E.M."/>
            <person name="Foster-Nyarko E."/>
            <person name="Jarju S."/>
            <person name="Secka A."/>
            <person name="Antonio M."/>
            <person name="Oren A."/>
            <person name="Chaudhuri R.R."/>
            <person name="La Ragione R."/>
            <person name="Hildebrand F."/>
            <person name="Pallen M.J."/>
        </authorList>
    </citation>
    <scope>NUCLEOTIDE SEQUENCE</scope>
    <source>
        <strain evidence="7">CHK179-7159</strain>
    </source>
</reference>
<evidence type="ECO:0000256" key="1">
    <source>
        <dbReference type="ARBA" id="ARBA00001917"/>
    </source>
</evidence>
<organism evidence="7 8">
    <name type="scientific">Candidatus Eisenbergiella merdipullorum</name>
    <dbReference type="NCBI Taxonomy" id="2838553"/>
    <lineage>
        <taxon>Bacteria</taxon>
        <taxon>Bacillati</taxon>
        <taxon>Bacillota</taxon>
        <taxon>Clostridia</taxon>
        <taxon>Lachnospirales</taxon>
        <taxon>Lachnospiraceae</taxon>
        <taxon>Eisenbergiella</taxon>
    </lineage>
</organism>
<evidence type="ECO:0000256" key="2">
    <source>
        <dbReference type="ARBA" id="ARBA00007118"/>
    </source>
</evidence>
<gene>
    <name evidence="7" type="ORF">H9717_08850</name>
</gene>
<reference evidence="7" key="2">
    <citation type="submission" date="2021-04" db="EMBL/GenBank/DDBJ databases">
        <authorList>
            <person name="Gilroy R."/>
        </authorList>
    </citation>
    <scope>NUCLEOTIDE SEQUENCE</scope>
    <source>
        <strain evidence="7">CHK179-7159</strain>
    </source>
</reference>
<keyword evidence="3" id="KW-0285">Flavoprotein</keyword>
<sequence length="219" mass="24597">MDILQAIQERHSVRAYTGRKIEEDKREKLEELIKACNEESRLNIRIRFDDPSGFDSRLAHYGKFRNVNNYVILAGKPSDDLDEKCGYYGEKIVLEAQRLGLNTCWVALSFHKSSVKRLIPEGEKLVLVIAIGYGETQGTAHKSRTLDSVMVTKGEMPDWFRKGAEAALLAPTAINQQKFKLGMKDGKPVIRIAGIGPYTKVDLGIVKYNFEAASGHKVK</sequence>
<dbReference type="InterPro" id="IPR029478">
    <property type="entry name" value="TM1586_NiRdase"/>
</dbReference>
<dbReference type="PANTHER" id="PTHR43673">
    <property type="entry name" value="NAD(P)H NITROREDUCTASE YDGI-RELATED"/>
    <property type="match status" value="1"/>
</dbReference>
<dbReference type="Pfam" id="PF14512">
    <property type="entry name" value="TM1586_NiRdase"/>
    <property type="match status" value="1"/>
</dbReference>
<evidence type="ECO:0000259" key="6">
    <source>
        <dbReference type="Pfam" id="PF14512"/>
    </source>
</evidence>
<dbReference type="Gene3D" id="3.40.109.10">
    <property type="entry name" value="NADH Oxidase"/>
    <property type="match status" value="1"/>
</dbReference>
<keyword evidence="4" id="KW-0288">FMN</keyword>
<protein>
    <submittedName>
        <fullName evidence="7">Nitroreductase</fullName>
    </submittedName>
</protein>
<dbReference type="EMBL" id="DWYY01000093">
    <property type="protein sequence ID" value="HJA93201.1"/>
    <property type="molecule type" value="Genomic_DNA"/>
</dbReference>
<dbReference type="SUPFAM" id="SSF55469">
    <property type="entry name" value="FMN-dependent nitroreductase-like"/>
    <property type="match status" value="1"/>
</dbReference>
<name>A0A9D2I4L0_9FIRM</name>
<evidence type="ECO:0000313" key="8">
    <source>
        <dbReference type="Proteomes" id="UP000886858"/>
    </source>
</evidence>
<dbReference type="Proteomes" id="UP000886858">
    <property type="component" value="Unassembled WGS sequence"/>
</dbReference>
<feature type="domain" description="Putative nitroreductase TM1586" evidence="6">
    <location>
        <begin position="2"/>
        <end position="214"/>
    </location>
</feature>
<dbReference type="InterPro" id="IPR000415">
    <property type="entry name" value="Nitroreductase-like"/>
</dbReference>
<dbReference type="GO" id="GO:0016491">
    <property type="term" value="F:oxidoreductase activity"/>
    <property type="evidence" value="ECO:0007669"/>
    <property type="project" value="UniProtKB-KW"/>
</dbReference>
<comment type="caution">
    <text evidence="7">The sequence shown here is derived from an EMBL/GenBank/DDBJ whole genome shotgun (WGS) entry which is preliminary data.</text>
</comment>
<dbReference type="AlphaFoldDB" id="A0A9D2I4L0"/>
<proteinExistence type="inferred from homology"/>
<evidence type="ECO:0000256" key="3">
    <source>
        <dbReference type="ARBA" id="ARBA00022630"/>
    </source>
</evidence>
<dbReference type="PANTHER" id="PTHR43673:SF2">
    <property type="entry name" value="NITROREDUCTASE"/>
    <property type="match status" value="1"/>
</dbReference>
<comment type="cofactor">
    <cofactor evidence="1">
        <name>FMN</name>
        <dbReference type="ChEBI" id="CHEBI:58210"/>
    </cofactor>
</comment>
<evidence type="ECO:0000256" key="5">
    <source>
        <dbReference type="ARBA" id="ARBA00023002"/>
    </source>
</evidence>
<evidence type="ECO:0000256" key="4">
    <source>
        <dbReference type="ARBA" id="ARBA00022643"/>
    </source>
</evidence>
<comment type="similarity">
    <text evidence="2">Belongs to the nitroreductase family.</text>
</comment>
<dbReference type="CDD" id="cd02062">
    <property type="entry name" value="Nitro_FMN_reductase"/>
    <property type="match status" value="1"/>
</dbReference>
<keyword evidence="5" id="KW-0560">Oxidoreductase</keyword>
<accession>A0A9D2I4L0</accession>